<evidence type="ECO:0000313" key="3">
    <source>
        <dbReference type="EMBL" id="WAR30164.1"/>
    </source>
</evidence>
<name>A0ABY7G9E8_MYAAR</name>
<proteinExistence type="predicted"/>
<feature type="signal peptide" evidence="2">
    <location>
        <begin position="1"/>
        <end position="16"/>
    </location>
</feature>
<keyword evidence="1" id="KW-0175">Coiled coil</keyword>
<feature type="chain" id="PRO_5047312830" evidence="2">
    <location>
        <begin position="17"/>
        <end position="221"/>
    </location>
</feature>
<dbReference type="EMBL" id="CP111027">
    <property type="protein sequence ID" value="WAR30164.1"/>
    <property type="molecule type" value="Genomic_DNA"/>
</dbReference>
<feature type="coiled-coil region" evidence="1">
    <location>
        <begin position="44"/>
        <end position="89"/>
    </location>
</feature>
<accession>A0ABY7G9E8</accession>
<dbReference type="Proteomes" id="UP001164746">
    <property type="component" value="Chromosome 16"/>
</dbReference>
<evidence type="ECO:0000313" key="4">
    <source>
        <dbReference type="Proteomes" id="UP001164746"/>
    </source>
</evidence>
<gene>
    <name evidence="3" type="ORF">MAR_003732</name>
</gene>
<organism evidence="3 4">
    <name type="scientific">Mya arenaria</name>
    <name type="common">Soft-shell clam</name>
    <dbReference type="NCBI Taxonomy" id="6604"/>
    <lineage>
        <taxon>Eukaryota</taxon>
        <taxon>Metazoa</taxon>
        <taxon>Spiralia</taxon>
        <taxon>Lophotrochozoa</taxon>
        <taxon>Mollusca</taxon>
        <taxon>Bivalvia</taxon>
        <taxon>Autobranchia</taxon>
        <taxon>Heteroconchia</taxon>
        <taxon>Euheterodonta</taxon>
        <taxon>Imparidentia</taxon>
        <taxon>Neoheterodontei</taxon>
        <taxon>Myida</taxon>
        <taxon>Myoidea</taxon>
        <taxon>Myidae</taxon>
        <taxon>Mya</taxon>
    </lineage>
</organism>
<evidence type="ECO:0000256" key="1">
    <source>
        <dbReference type="SAM" id="Coils"/>
    </source>
</evidence>
<keyword evidence="4" id="KW-1185">Reference proteome</keyword>
<reference evidence="3" key="1">
    <citation type="submission" date="2022-11" db="EMBL/GenBank/DDBJ databases">
        <title>Centuries of genome instability and evolution in soft-shell clam transmissible cancer (bioRxiv).</title>
        <authorList>
            <person name="Hart S.F.M."/>
            <person name="Yonemitsu M.A."/>
            <person name="Giersch R.M."/>
            <person name="Beal B.F."/>
            <person name="Arriagada G."/>
            <person name="Davis B.W."/>
            <person name="Ostrander E.A."/>
            <person name="Goff S.P."/>
            <person name="Metzger M.J."/>
        </authorList>
    </citation>
    <scope>NUCLEOTIDE SEQUENCE</scope>
    <source>
        <strain evidence="3">MELC-2E11</strain>
        <tissue evidence="3">Siphon/mantle</tissue>
    </source>
</reference>
<evidence type="ECO:0000256" key="2">
    <source>
        <dbReference type="SAM" id="SignalP"/>
    </source>
</evidence>
<sequence>MTGIFQLFLLVSATVASEPSCPACSKYDYEEKLLERMIRVQFAYEKLDEKMEQNLNKIEQEKARLHKIVDDLKDQQEQAGRRLASLMQEVERNQSSTLDMVVANSNNTLEQIRAAFNNIKVSATLASEPSCPACSKYDYEEKMLERMIRMDFAFEKLDEKLEQNLSKIKEEKAHLHELIVDDLTDQQKPAERILVSFMDEVERNQSSTLEMAVANSNNTLE</sequence>
<protein>
    <submittedName>
        <fullName evidence="3">Uncharacterized protein</fullName>
    </submittedName>
</protein>
<keyword evidence="2" id="KW-0732">Signal</keyword>